<dbReference type="PANTHER" id="PTHR23264">
    <property type="entry name" value="NUCLEOTIDE-BINDING PROTEIN NBP35 YEAST -RELATED"/>
    <property type="match status" value="1"/>
</dbReference>
<name>A0AAV9J3A2_CYACA</name>
<dbReference type="InterPro" id="IPR019591">
    <property type="entry name" value="Mrp/NBP35_ATP-bd"/>
</dbReference>
<dbReference type="GO" id="GO:0005524">
    <property type="term" value="F:ATP binding"/>
    <property type="evidence" value="ECO:0007669"/>
    <property type="project" value="UniProtKB-KW"/>
</dbReference>
<dbReference type="InterPro" id="IPR027417">
    <property type="entry name" value="P-loop_NTPase"/>
</dbReference>
<evidence type="ECO:0000313" key="6">
    <source>
        <dbReference type="EMBL" id="KAK4538804.1"/>
    </source>
</evidence>
<dbReference type="CDD" id="cd02037">
    <property type="entry name" value="Mrp_NBP35"/>
    <property type="match status" value="1"/>
</dbReference>
<accession>A0AAV9J3A2</accession>
<sequence length="323" mass="33518">MESPPSDAIPAACPGMGSEQAGKSSTCYGCPNQSACASGTAAGPDLDKVAIAEKLGAVGQVVLVMANKGGCGKSTVAAQLAYQLAADDSQEVGYLDVDLTGPSGPHLFSVADEEVHQAQTGWQPVSARDNLAVMSIGFMLPSRDDAIAWRGVRKTGLIKQFLRDVDWGEHLDWLIVDCPPGTSDEHITVAQYLGGLPNVSVLLVTTPQEMALLDVRKQVNFCHKAHLRVLGVVENMSVFVCPCCGHREQVFAPTTGGAQAMSAQLHVPLLGAIPLDPALMRACESGTALKDSASPAYGAVRALTARLQAAVAGGASLNGYGAP</sequence>
<gene>
    <name evidence="6" type="ORF">CDCA_CDCA20G4829</name>
</gene>
<keyword evidence="1" id="KW-0479">Metal-binding</keyword>
<dbReference type="HAMAP" id="MF_02040">
    <property type="entry name" value="Mrp_NBP35"/>
    <property type="match status" value="1"/>
</dbReference>
<proteinExistence type="inferred from homology"/>
<evidence type="ECO:0000256" key="3">
    <source>
        <dbReference type="ARBA" id="ARBA00022840"/>
    </source>
</evidence>
<keyword evidence="4" id="KW-0408">Iron</keyword>
<dbReference type="SUPFAM" id="SSF52540">
    <property type="entry name" value="P-loop containing nucleoside triphosphate hydrolases"/>
    <property type="match status" value="1"/>
</dbReference>
<dbReference type="InterPro" id="IPR033756">
    <property type="entry name" value="YlxH/NBP35"/>
</dbReference>
<evidence type="ECO:0000313" key="7">
    <source>
        <dbReference type="Proteomes" id="UP001301350"/>
    </source>
</evidence>
<protein>
    <recommendedName>
        <fullName evidence="8">Cytosolic Fe-S cluster assembly factor NUBP1 homolog</fullName>
    </recommendedName>
</protein>
<dbReference type="Gene3D" id="3.40.50.300">
    <property type="entry name" value="P-loop containing nucleotide triphosphate hydrolases"/>
    <property type="match status" value="1"/>
</dbReference>
<keyword evidence="3" id="KW-0067">ATP-binding</keyword>
<dbReference type="GO" id="GO:0005829">
    <property type="term" value="C:cytosol"/>
    <property type="evidence" value="ECO:0007669"/>
    <property type="project" value="TreeGrafter"/>
</dbReference>
<organism evidence="6 7">
    <name type="scientific">Cyanidium caldarium</name>
    <name type="common">Red alga</name>
    <dbReference type="NCBI Taxonomy" id="2771"/>
    <lineage>
        <taxon>Eukaryota</taxon>
        <taxon>Rhodophyta</taxon>
        <taxon>Bangiophyceae</taxon>
        <taxon>Cyanidiales</taxon>
        <taxon>Cyanidiaceae</taxon>
        <taxon>Cyanidium</taxon>
    </lineage>
</organism>
<keyword evidence="2" id="KW-0547">Nucleotide-binding</keyword>
<evidence type="ECO:0000256" key="4">
    <source>
        <dbReference type="ARBA" id="ARBA00023004"/>
    </source>
</evidence>
<dbReference type="GO" id="GO:0016226">
    <property type="term" value="P:iron-sulfur cluster assembly"/>
    <property type="evidence" value="ECO:0007669"/>
    <property type="project" value="InterPro"/>
</dbReference>
<dbReference type="GO" id="GO:0046872">
    <property type="term" value="F:metal ion binding"/>
    <property type="evidence" value="ECO:0007669"/>
    <property type="project" value="UniProtKB-KW"/>
</dbReference>
<evidence type="ECO:0000256" key="5">
    <source>
        <dbReference type="ARBA" id="ARBA00023014"/>
    </source>
</evidence>
<dbReference type="GO" id="GO:0051536">
    <property type="term" value="F:iron-sulfur cluster binding"/>
    <property type="evidence" value="ECO:0007669"/>
    <property type="project" value="UniProtKB-KW"/>
</dbReference>
<dbReference type="Proteomes" id="UP001301350">
    <property type="component" value="Unassembled WGS sequence"/>
</dbReference>
<dbReference type="PANTHER" id="PTHR23264:SF19">
    <property type="entry name" value="CYTOSOLIC FE-S CLUSTER ASSEMBLY FACTOR NUBP2"/>
    <property type="match status" value="1"/>
</dbReference>
<evidence type="ECO:0008006" key="8">
    <source>
        <dbReference type="Google" id="ProtNLM"/>
    </source>
</evidence>
<evidence type="ECO:0000256" key="2">
    <source>
        <dbReference type="ARBA" id="ARBA00022741"/>
    </source>
</evidence>
<dbReference type="EMBL" id="JANCYW010000020">
    <property type="protein sequence ID" value="KAK4538804.1"/>
    <property type="molecule type" value="Genomic_DNA"/>
</dbReference>
<keyword evidence="5" id="KW-0411">Iron-sulfur</keyword>
<dbReference type="AlphaFoldDB" id="A0AAV9J3A2"/>
<comment type="caution">
    <text evidence="6">The sequence shown here is derived from an EMBL/GenBank/DDBJ whole genome shotgun (WGS) entry which is preliminary data.</text>
</comment>
<dbReference type="Pfam" id="PF10609">
    <property type="entry name" value="ParA"/>
    <property type="match status" value="1"/>
</dbReference>
<dbReference type="GO" id="GO:0140663">
    <property type="term" value="F:ATP-dependent FeS chaperone activity"/>
    <property type="evidence" value="ECO:0007669"/>
    <property type="project" value="InterPro"/>
</dbReference>
<keyword evidence="7" id="KW-1185">Reference proteome</keyword>
<evidence type="ECO:0000256" key="1">
    <source>
        <dbReference type="ARBA" id="ARBA00022723"/>
    </source>
</evidence>
<reference evidence="6 7" key="1">
    <citation type="submission" date="2022-07" db="EMBL/GenBank/DDBJ databases">
        <title>Genome-wide signatures of adaptation to extreme environments.</title>
        <authorList>
            <person name="Cho C.H."/>
            <person name="Yoon H.S."/>
        </authorList>
    </citation>
    <scope>NUCLEOTIDE SEQUENCE [LARGE SCALE GENOMIC DNA]</scope>
    <source>
        <strain evidence="6 7">DBV 063 E5</strain>
    </source>
</reference>